<dbReference type="PANTHER" id="PTHR11616:SF309">
    <property type="entry name" value="TRANSPORTER"/>
    <property type="match status" value="1"/>
</dbReference>
<evidence type="ECO:0000256" key="2">
    <source>
        <dbReference type="ARBA" id="ARBA00022448"/>
    </source>
</evidence>
<name>A0A8B6CDY9_MYTGA</name>
<comment type="subcellular location">
    <subcellularLocation>
        <location evidence="1">Membrane</location>
        <topology evidence="1">Multi-pass membrane protein</topology>
    </subcellularLocation>
</comment>
<dbReference type="InterPro" id="IPR037272">
    <property type="entry name" value="SNS_sf"/>
</dbReference>
<dbReference type="PROSITE" id="PS50267">
    <property type="entry name" value="NA_NEUROTRAN_SYMP_3"/>
    <property type="match status" value="1"/>
</dbReference>
<dbReference type="PANTHER" id="PTHR11616">
    <property type="entry name" value="SODIUM/CHLORIDE DEPENDENT TRANSPORTER"/>
    <property type="match status" value="1"/>
</dbReference>
<keyword evidence="5 7" id="KW-0472">Membrane</keyword>
<dbReference type="SUPFAM" id="SSF161070">
    <property type="entry name" value="SNF-like"/>
    <property type="match status" value="1"/>
</dbReference>
<evidence type="ECO:0000256" key="7">
    <source>
        <dbReference type="SAM" id="Phobius"/>
    </source>
</evidence>
<comment type="caution">
    <text evidence="8">The sequence shown here is derived from an EMBL/GenBank/DDBJ whole genome shotgun (WGS) entry which is preliminary data.</text>
</comment>
<organism evidence="8 9">
    <name type="scientific">Mytilus galloprovincialis</name>
    <name type="common">Mediterranean mussel</name>
    <dbReference type="NCBI Taxonomy" id="29158"/>
    <lineage>
        <taxon>Eukaryota</taxon>
        <taxon>Metazoa</taxon>
        <taxon>Spiralia</taxon>
        <taxon>Lophotrochozoa</taxon>
        <taxon>Mollusca</taxon>
        <taxon>Bivalvia</taxon>
        <taxon>Autobranchia</taxon>
        <taxon>Pteriomorphia</taxon>
        <taxon>Mytilida</taxon>
        <taxon>Mytiloidea</taxon>
        <taxon>Mytilidae</taxon>
        <taxon>Mytilinae</taxon>
        <taxon>Mytilus</taxon>
    </lineage>
</organism>
<feature type="binding site" evidence="6">
    <location>
        <position position="75"/>
    </location>
    <ligand>
        <name>Na(+)</name>
        <dbReference type="ChEBI" id="CHEBI:29101"/>
        <label>1</label>
    </ligand>
</feature>
<evidence type="ECO:0000256" key="6">
    <source>
        <dbReference type="PIRSR" id="PIRSR600175-1"/>
    </source>
</evidence>
<evidence type="ECO:0000256" key="5">
    <source>
        <dbReference type="ARBA" id="ARBA00023136"/>
    </source>
</evidence>
<dbReference type="PRINTS" id="PR00176">
    <property type="entry name" value="NANEUSMPORT"/>
</dbReference>
<evidence type="ECO:0000256" key="3">
    <source>
        <dbReference type="ARBA" id="ARBA00022692"/>
    </source>
</evidence>
<feature type="binding site" evidence="6">
    <location>
        <position position="76"/>
    </location>
    <ligand>
        <name>Na(+)</name>
        <dbReference type="ChEBI" id="CHEBI:29101"/>
        <label>1</label>
    </ligand>
</feature>
<dbReference type="AlphaFoldDB" id="A0A8B6CDY9"/>
<dbReference type="OrthoDB" id="6581954at2759"/>
<keyword evidence="3 7" id="KW-0812">Transmembrane</keyword>
<dbReference type="GO" id="GO:0006865">
    <property type="term" value="P:amino acid transport"/>
    <property type="evidence" value="ECO:0007669"/>
    <property type="project" value="TreeGrafter"/>
</dbReference>
<keyword evidence="9" id="KW-1185">Reference proteome</keyword>
<reference evidence="8" key="1">
    <citation type="submission" date="2018-11" db="EMBL/GenBank/DDBJ databases">
        <authorList>
            <person name="Alioto T."/>
            <person name="Alioto T."/>
        </authorList>
    </citation>
    <scope>NUCLEOTIDE SEQUENCE</scope>
</reference>
<dbReference type="Proteomes" id="UP000596742">
    <property type="component" value="Unassembled WGS sequence"/>
</dbReference>
<sequence length="79" mass="8419">MVIASVNSGTSVFGGFVVFSVLGFMAKQQNVDISDVVNAGPGLAFITYPKAVTQMPVSPLWAALFFFMIFLIGIDSQVL</sequence>
<dbReference type="GO" id="GO:0005886">
    <property type="term" value="C:plasma membrane"/>
    <property type="evidence" value="ECO:0007669"/>
    <property type="project" value="TreeGrafter"/>
</dbReference>
<dbReference type="GO" id="GO:0035725">
    <property type="term" value="P:sodium ion transmembrane transport"/>
    <property type="evidence" value="ECO:0007669"/>
    <property type="project" value="TreeGrafter"/>
</dbReference>
<dbReference type="EMBL" id="UYJE01001569">
    <property type="protein sequence ID" value="VDI03189.1"/>
    <property type="molecule type" value="Genomic_DNA"/>
</dbReference>
<gene>
    <name evidence="8" type="ORF">MGAL_10B083028</name>
</gene>
<keyword evidence="6" id="KW-0479">Metal-binding</keyword>
<protein>
    <submittedName>
        <fullName evidence="8">Uncharacterized protein</fullName>
    </submittedName>
</protein>
<keyword evidence="4 7" id="KW-1133">Transmembrane helix</keyword>
<proteinExistence type="predicted"/>
<evidence type="ECO:0000313" key="9">
    <source>
        <dbReference type="Proteomes" id="UP000596742"/>
    </source>
</evidence>
<accession>A0A8B6CDY9</accession>
<dbReference type="GO" id="GO:0046872">
    <property type="term" value="F:metal ion binding"/>
    <property type="evidence" value="ECO:0007669"/>
    <property type="project" value="UniProtKB-KW"/>
</dbReference>
<feature type="transmembrane region" description="Helical" evidence="7">
    <location>
        <begin position="6"/>
        <end position="26"/>
    </location>
</feature>
<keyword evidence="2" id="KW-0813">Transport</keyword>
<evidence type="ECO:0000256" key="4">
    <source>
        <dbReference type="ARBA" id="ARBA00022989"/>
    </source>
</evidence>
<keyword evidence="6" id="KW-0915">Sodium</keyword>
<feature type="transmembrane region" description="Helical" evidence="7">
    <location>
        <begin position="57"/>
        <end position="74"/>
    </location>
</feature>
<evidence type="ECO:0000256" key="1">
    <source>
        <dbReference type="ARBA" id="ARBA00004141"/>
    </source>
</evidence>
<feature type="binding site" evidence="6">
    <location>
        <position position="7"/>
    </location>
    <ligand>
        <name>Na(+)</name>
        <dbReference type="ChEBI" id="CHEBI:29101"/>
        <label>1</label>
    </ligand>
</feature>
<dbReference type="Pfam" id="PF00209">
    <property type="entry name" value="SNF"/>
    <property type="match status" value="1"/>
</dbReference>
<evidence type="ECO:0000313" key="8">
    <source>
        <dbReference type="EMBL" id="VDI03189.1"/>
    </source>
</evidence>
<dbReference type="InterPro" id="IPR000175">
    <property type="entry name" value="Na/ntran_symport"/>
</dbReference>